<evidence type="ECO:0000256" key="9">
    <source>
        <dbReference type="ARBA" id="ARBA00023012"/>
    </source>
</evidence>
<feature type="transmembrane region" description="Helical" evidence="11">
    <location>
        <begin position="172"/>
        <end position="194"/>
    </location>
</feature>
<evidence type="ECO:0000256" key="8">
    <source>
        <dbReference type="ARBA" id="ARBA00022989"/>
    </source>
</evidence>
<dbReference type="Gene3D" id="6.10.340.10">
    <property type="match status" value="1"/>
</dbReference>
<dbReference type="SMART" id="SM00388">
    <property type="entry name" value="HisKA"/>
    <property type="match status" value="1"/>
</dbReference>
<dbReference type="Gene3D" id="3.30.565.10">
    <property type="entry name" value="Histidine kinase-like ATPase, C-terminal domain"/>
    <property type="match status" value="1"/>
</dbReference>
<dbReference type="CDD" id="cd00082">
    <property type="entry name" value="HisKA"/>
    <property type="match status" value="1"/>
</dbReference>
<dbReference type="CDD" id="cd06225">
    <property type="entry name" value="HAMP"/>
    <property type="match status" value="1"/>
</dbReference>
<evidence type="ECO:0000256" key="1">
    <source>
        <dbReference type="ARBA" id="ARBA00000085"/>
    </source>
</evidence>
<dbReference type="InterPro" id="IPR050428">
    <property type="entry name" value="TCS_sensor_his_kinase"/>
</dbReference>
<dbReference type="CDD" id="cd00075">
    <property type="entry name" value="HATPase"/>
    <property type="match status" value="1"/>
</dbReference>
<dbReference type="SMART" id="SM00387">
    <property type="entry name" value="HATPase_c"/>
    <property type="match status" value="1"/>
</dbReference>
<dbReference type="InterPro" id="IPR003594">
    <property type="entry name" value="HATPase_dom"/>
</dbReference>
<comment type="catalytic activity">
    <reaction evidence="1">
        <text>ATP + protein L-histidine = ADP + protein N-phospho-L-histidine.</text>
        <dbReference type="EC" id="2.7.13.3"/>
    </reaction>
</comment>
<feature type="domain" description="HAMP" evidence="13">
    <location>
        <begin position="196"/>
        <end position="250"/>
    </location>
</feature>
<evidence type="ECO:0000256" key="6">
    <source>
        <dbReference type="ARBA" id="ARBA00022692"/>
    </source>
</evidence>
<accession>A0ABQ2D3M3</accession>
<evidence type="ECO:0000259" key="12">
    <source>
        <dbReference type="PROSITE" id="PS50109"/>
    </source>
</evidence>
<dbReference type="Pfam" id="PF00672">
    <property type="entry name" value="HAMP"/>
    <property type="match status" value="1"/>
</dbReference>
<feature type="domain" description="Histidine kinase" evidence="12">
    <location>
        <begin position="258"/>
        <end position="472"/>
    </location>
</feature>
<keyword evidence="9" id="KW-0902">Two-component regulatory system</keyword>
<evidence type="ECO:0000256" key="11">
    <source>
        <dbReference type="SAM" id="Phobius"/>
    </source>
</evidence>
<organism evidence="14 15">
    <name type="scientific">Deinococcus roseus</name>
    <dbReference type="NCBI Taxonomy" id="392414"/>
    <lineage>
        <taxon>Bacteria</taxon>
        <taxon>Thermotogati</taxon>
        <taxon>Deinococcota</taxon>
        <taxon>Deinococci</taxon>
        <taxon>Deinococcales</taxon>
        <taxon>Deinococcaceae</taxon>
        <taxon>Deinococcus</taxon>
    </lineage>
</organism>
<evidence type="ECO:0000256" key="10">
    <source>
        <dbReference type="ARBA" id="ARBA00023136"/>
    </source>
</evidence>
<dbReference type="Gene3D" id="1.10.287.130">
    <property type="match status" value="1"/>
</dbReference>
<evidence type="ECO:0000313" key="14">
    <source>
        <dbReference type="EMBL" id="GGJ44706.1"/>
    </source>
</evidence>
<dbReference type="EC" id="2.7.13.3" evidence="3"/>
<dbReference type="SUPFAM" id="SSF158472">
    <property type="entry name" value="HAMP domain-like"/>
    <property type="match status" value="1"/>
</dbReference>
<dbReference type="PANTHER" id="PTHR45436:SF5">
    <property type="entry name" value="SENSOR HISTIDINE KINASE TRCS"/>
    <property type="match status" value="1"/>
</dbReference>
<dbReference type="PRINTS" id="PR00344">
    <property type="entry name" value="BCTRLSENSOR"/>
</dbReference>
<comment type="caution">
    <text evidence="14">The sequence shown here is derived from an EMBL/GenBank/DDBJ whole genome shotgun (WGS) entry which is preliminary data.</text>
</comment>
<dbReference type="InterPro" id="IPR005467">
    <property type="entry name" value="His_kinase_dom"/>
</dbReference>
<evidence type="ECO:0000256" key="7">
    <source>
        <dbReference type="ARBA" id="ARBA00022777"/>
    </source>
</evidence>
<evidence type="ECO:0000256" key="5">
    <source>
        <dbReference type="ARBA" id="ARBA00022679"/>
    </source>
</evidence>
<dbReference type="EMBL" id="BMOD01000014">
    <property type="protein sequence ID" value="GGJ44706.1"/>
    <property type="molecule type" value="Genomic_DNA"/>
</dbReference>
<dbReference type="Proteomes" id="UP000632222">
    <property type="component" value="Unassembled WGS sequence"/>
</dbReference>
<reference evidence="15" key="1">
    <citation type="journal article" date="2019" name="Int. J. Syst. Evol. Microbiol.">
        <title>The Global Catalogue of Microorganisms (GCM) 10K type strain sequencing project: providing services to taxonomists for standard genome sequencing and annotation.</title>
        <authorList>
            <consortium name="The Broad Institute Genomics Platform"/>
            <consortium name="The Broad Institute Genome Sequencing Center for Infectious Disease"/>
            <person name="Wu L."/>
            <person name="Ma J."/>
        </authorList>
    </citation>
    <scope>NUCLEOTIDE SEQUENCE [LARGE SCALE GENOMIC DNA]</scope>
    <source>
        <strain evidence="15">JCM 14370</strain>
    </source>
</reference>
<dbReference type="SMART" id="SM00304">
    <property type="entry name" value="HAMP"/>
    <property type="match status" value="1"/>
</dbReference>
<dbReference type="InterPro" id="IPR036097">
    <property type="entry name" value="HisK_dim/P_sf"/>
</dbReference>
<gene>
    <name evidence="14" type="ORF">GCM10008938_33620</name>
</gene>
<dbReference type="SUPFAM" id="SSF55874">
    <property type="entry name" value="ATPase domain of HSP90 chaperone/DNA topoisomerase II/histidine kinase"/>
    <property type="match status" value="1"/>
</dbReference>
<keyword evidence="4" id="KW-0597">Phosphoprotein</keyword>
<evidence type="ECO:0000256" key="3">
    <source>
        <dbReference type="ARBA" id="ARBA00012438"/>
    </source>
</evidence>
<evidence type="ECO:0000313" key="15">
    <source>
        <dbReference type="Proteomes" id="UP000632222"/>
    </source>
</evidence>
<dbReference type="PROSITE" id="PS50885">
    <property type="entry name" value="HAMP"/>
    <property type="match status" value="1"/>
</dbReference>
<dbReference type="InterPro" id="IPR003661">
    <property type="entry name" value="HisK_dim/P_dom"/>
</dbReference>
<dbReference type="InterPro" id="IPR004358">
    <property type="entry name" value="Sig_transdc_His_kin-like_C"/>
</dbReference>
<evidence type="ECO:0000259" key="13">
    <source>
        <dbReference type="PROSITE" id="PS50885"/>
    </source>
</evidence>
<evidence type="ECO:0000256" key="2">
    <source>
        <dbReference type="ARBA" id="ARBA00004370"/>
    </source>
</evidence>
<evidence type="ECO:0000256" key="4">
    <source>
        <dbReference type="ARBA" id="ARBA00022553"/>
    </source>
</evidence>
<keyword evidence="7" id="KW-0418">Kinase</keyword>
<dbReference type="PROSITE" id="PS50109">
    <property type="entry name" value="HIS_KIN"/>
    <property type="match status" value="1"/>
</dbReference>
<keyword evidence="15" id="KW-1185">Reference proteome</keyword>
<keyword evidence="10 11" id="KW-0472">Membrane</keyword>
<dbReference type="Pfam" id="PF02518">
    <property type="entry name" value="HATPase_c"/>
    <property type="match status" value="1"/>
</dbReference>
<keyword evidence="5" id="KW-0808">Transferase</keyword>
<dbReference type="Pfam" id="PF00512">
    <property type="entry name" value="HisKA"/>
    <property type="match status" value="1"/>
</dbReference>
<dbReference type="InterPro" id="IPR003660">
    <property type="entry name" value="HAMP_dom"/>
</dbReference>
<protein>
    <recommendedName>
        <fullName evidence="3">histidine kinase</fullName>
        <ecNumber evidence="3">2.7.13.3</ecNumber>
    </recommendedName>
</protein>
<keyword evidence="8 11" id="KW-1133">Transmembrane helix</keyword>
<comment type="subcellular location">
    <subcellularLocation>
        <location evidence="2">Membrane</location>
    </subcellularLocation>
</comment>
<dbReference type="RefSeq" id="WP_189004469.1">
    <property type="nucleotide sequence ID" value="NZ_BMOD01000014.1"/>
</dbReference>
<dbReference type="InterPro" id="IPR036890">
    <property type="entry name" value="HATPase_C_sf"/>
</dbReference>
<keyword evidence="6 11" id="KW-0812">Transmembrane</keyword>
<proteinExistence type="predicted"/>
<dbReference type="SUPFAM" id="SSF47384">
    <property type="entry name" value="Homodimeric domain of signal transducing histidine kinase"/>
    <property type="match status" value="1"/>
</dbReference>
<dbReference type="PANTHER" id="PTHR45436">
    <property type="entry name" value="SENSOR HISTIDINE KINASE YKOH"/>
    <property type="match status" value="1"/>
</dbReference>
<feature type="transmembrane region" description="Helical" evidence="11">
    <location>
        <begin position="7"/>
        <end position="30"/>
    </location>
</feature>
<sequence>MLIRERLSLWYGTLCGFLLLTLSLLSYGFYVKSQYQDVDRLLILTGNHVAAGITTADRSYVLDADSNDVAIRLYFADGKLRRTSRNADLLPETDPTLPLERNAKPLMPLWIRLLPTLDALQKIPEHAAFGTVLIEGERWRRYVVRLERQGQVLGFLETLSPLGRLDEAIHTLLRVLLTLTLALAVLAAVLAWLVSGMALRPIARLTRTADQIAHSQDLSQRVERFPLRDELGVLARTLNHMLSSLEGAVKAQQHFFADASHELRTPITIVRGNLELMRRYPTMLPDEREDILHDAELEMSRLGRLVEDLLILAKKDAGIELLQENVPYSEVVLQAFRDAQQLRNGQEVHLENTAGVWVRGDPDRLKQLLLILLDNALTYTPAGGTVTVRTWVHNQRVITEVQDTGMGIPAEDLPHVFDRFHRSSEAKRQHPTGSGLGLAIAKWLTEQHHGEIQLKSTEGEGTCVSFNLGTLEQQPAIRSHPAN</sequence>
<name>A0ABQ2D3M3_9DEIO</name>